<keyword evidence="1" id="KW-0378">Hydrolase</keyword>
<feature type="domain" description="Inosine/uridine-preferring nucleoside hydrolase" evidence="3">
    <location>
        <begin position="5"/>
        <end position="268"/>
    </location>
</feature>
<dbReference type="GO" id="GO:0008477">
    <property type="term" value="F:purine nucleosidase activity"/>
    <property type="evidence" value="ECO:0007669"/>
    <property type="project" value="TreeGrafter"/>
</dbReference>
<reference evidence="4" key="1">
    <citation type="submission" date="2020-02" db="EMBL/GenBank/DDBJ databases">
        <authorList>
            <person name="Meier V. D."/>
        </authorList>
    </citation>
    <scope>NUCLEOTIDE SEQUENCE</scope>
    <source>
        <strain evidence="4">AVDCRST_MAG28</strain>
    </source>
</reference>
<dbReference type="InterPro" id="IPR023186">
    <property type="entry name" value="IUNH"/>
</dbReference>
<dbReference type="Gene3D" id="3.90.245.10">
    <property type="entry name" value="Ribonucleoside hydrolase-like"/>
    <property type="match status" value="1"/>
</dbReference>
<keyword evidence="2" id="KW-0326">Glycosidase</keyword>
<dbReference type="GO" id="GO:0006152">
    <property type="term" value="P:purine nucleoside catabolic process"/>
    <property type="evidence" value="ECO:0007669"/>
    <property type="project" value="TreeGrafter"/>
</dbReference>
<proteinExistence type="predicted"/>
<dbReference type="PANTHER" id="PTHR12304">
    <property type="entry name" value="INOSINE-URIDINE PREFERRING NUCLEOSIDE HYDROLASE"/>
    <property type="match status" value="1"/>
</dbReference>
<dbReference type="SUPFAM" id="SSF53590">
    <property type="entry name" value="Nucleoside hydrolase"/>
    <property type="match status" value="1"/>
</dbReference>
<dbReference type="EMBL" id="CADCVE010000025">
    <property type="protein sequence ID" value="CAA9448678.1"/>
    <property type="molecule type" value="Genomic_DNA"/>
</dbReference>
<dbReference type="PANTHER" id="PTHR12304:SF4">
    <property type="entry name" value="URIDINE NUCLEOSIDASE"/>
    <property type="match status" value="1"/>
</dbReference>
<organism evidence="4">
    <name type="scientific">uncultured Rubrobacteraceae bacterium</name>
    <dbReference type="NCBI Taxonomy" id="349277"/>
    <lineage>
        <taxon>Bacteria</taxon>
        <taxon>Bacillati</taxon>
        <taxon>Actinomycetota</taxon>
        <taxon>Rubrobacteria</taxon>
        <taxon>Rubrobacterales</taxon>
        <taxon>Rubrobacteraceae</taxon>
        <taxon>environmental samples</taxon>
    </lineage>
</organism>
<dbReference type="InterPro" id="IPR036452">
    <property type="entry name" value="Ribo_hydro-like"/>
</dbReference>
<dbReference type="InterPro" id="IPR001910">
    <property type="entry name" value="Inosine/uridine_hydrolase_dom"/>
</dbReference>
<name>A0A6J4QLT4_9ACTN</name>
<evidence type="ECO:0000256" key="2">
    <source>
        <dbReference type="ARBA" id="ARBA00023295"/>
    </source>
</evidence>
<dbReference type="AlphaFoldDB" id="A0A6J4QLT4"/>
<protein>
    <recommendedName>
        <fullName evidence="3">Inosine/uridine-preferring nucleoside hydrolase domain-containing protein</fullName>
    </recommendedName>
</protein>
<sequence>MTPRVILDCDTANEVDDQFAIACALGSPGDVLDVLAVISCHNTTVHGPTSRDLYQEEAERVVALCGGKVPCVPGAERPMEDRRTPVWSEGLDFLVEEARKGPLTLISTGPATDAASLVLAAPEVRENVRVVWLGGFGDEESYRRFKFGELNGRADIAAWRALLEAPVDLLQVPGWPGPAKVVVQAGPYAEELRSLKRPVADYLAEILVEWVQGYEGDLDREGEKILWDVSCVVAVANGEAVRVESMAVPAVDVAGAHDWRAPQRGRVIDTLVDLDAARVLRELREALLRLPAA</sequence>
<evidence type="ECO:0000313" key="4">
    <source>
        <dbReference type="EMBL" id="CAA9448678.1"/>
    </source>
</evidence>
<accession>A0A6J4QLT4</accession>
<gene>
    <name evidence="4" type="ORF">AVDCRST_MAG28-1135</name>
</gene>
<dbReference type="GO" id="GO:0005829">
    <property type="term" value="C:cytosol"/>
    <property type="evidence" value="ECO:0007669"/>
    <property type="project" value="TreeGrafter"/>
</dbReference>
<dbReference type="Pfam" id="PF01156">
    <property type="entry name" value="IU_nuc_hydro"/>
    <property type="match status" value="1"/>
</dbReference>
<evidence type="ECO:0000259" key="3">
    <source>
        <dbReference type="Pfam" id="PF01156"/>
    </source>
</evidence>
<evidence type="ECO:0000256" key="1">
    <source>
        <dbReference type="ARBA" id="ARBA00022801"/>
    </source>
</evidence>